<dbReference type="InterPro" id="IPR035669">
    <property type="entry name" value="SGNH_plant_lipase-like"/>
</dbReference>
<dbReference type="PANTHER" id="PTHR22835:SF659">
    <property type="entry name" value="GDSL LIPASE_ACYLHYDROLASE, PUTATIVE (AFU_ORTHOLOGUE AFUA_2G00510)-RELATED"/>
    <property type="match status" value="1"/>
</dbReference>
<evidence type="ECO:0000256" key="3">
    <source>
        <dbReference type="ARBA" id="ARBA00022801"/>
    </source>
</evidence>
<keyword evidence="3" id="KW-0378">Hydrolase</keyword>
<gene>
    <name evidence="6" type="ORF">AMTR_s00016p00145970</name>
</gene>
<dbReference type="CDD" id="cd01837">
    <property type="entry name" value="SGNH_plant_lipase_like"/>
    <property type="match status" value="1"/>
</dbReference>
<sequence length="387" mass="42811">MASMRFYLFFGFSLYSCIFAAKPESYAALFSFGDSLADTGNTLLSLNGGSSPTGRLPYGETFFHRPTGRFSNGRLVVDFFAQALGVPLLPPYLSTLDGGDDFSKGVNFAVGGATALDSSYFISKGFEQHWTNYSLGVQLEWFHQLLPSLCKPYSDCKEFMKKSMFLVGEIGGNDCNFAFFQGKSTEEVKAFVPSIINTIMKAASEFINEGVETLVIPGNLPIGCSTAYLTMFQTQDKQEYDPDTGCLKRFNDFAIYYNSKLQDAIQVMRQKFPHATTIYADYYNAALRFFKSPEAFGLAKETVHSACCGVGDRYNFNFNRMCGTSGVTACSDPASYISWDGMHLTETAYKFITASLLSGEFTDPPLRLSDHPCPEPDFHIHGCLSSI</sequence>
<dbReference type="Gramene" id="ERN06188">
    <property type="protein sequence ID" value="ERN06188"/>
    <property type="gene ID" value="AMTR_s00016p00145970"/>
</dbReference>
<dbReference type="STRING" id="13333.W1PE15"/>
<comment type="similarity">
    <text evidence="1">Belongs to the 'GDSL' lipolytic enzyme family.</text>
</comment>
<evidence type="ECO:0000256" key="4">
    <source>
        <dbReference type="ARBA" id="ARBA00023180"/>
    </source>
</evidence>
<evidence type="ECO:0000256" key="5">
    <source>
        <dbReference type="SAM" id="SignalP"/>
    </source>
</evidence>
<keyword evidence="2 5" id="KW-0732">Signal</keyword>
<keyword evidence="4" id="KW-0325">Glycoprotein</keyword>
<keyword evidence="7" id="KW-1185">Reference proteome</keyword>
<name>W1PE15_AMBTC</name>
<accession>W1PE15</accession>
<evidence type="ECO:0000313" key="7">
    <source>
        <dbReference type="Proteomes" id="UP000017836"/>
    </source>
</evidence>
<evidence type="ECO:0000256" key="1">
    <source>
        <dbReference type="ARBA" id="ARBA00008668"/>
    </source>
</evidence>
<dbReference type="Gene3D" id="3.40.50.1110">
    <property type="entry name" value="SGNH hydrolase"/>
    <property type="match status" value="1"/>
</dbReference>
<dbReference type="InterPro" id="IPR001087">
    <property type="entry name" value="GDSL"/>
</dbReference>
<proteinExistence type="inferred from homology"/>
<dbReference type="OMA" id="MQIYKSP"/>
<dbReference type="eggNOG" id="ENOG502QSMM">
    <property type="taxonomic scope" value="Eukaryota"/>
</dbReference>
<dbReference type="HOGENOM" id="CLU_015101_2_1_1"/>
<dbReference type="PANTHER" id="PTHR22835">
    <property type="entry name" value="ZINC FINGER FYVE DOMAIN CONTAINING PROTEIN"/>
    <property type="match status" value="1"/>
</dbReference>
<dbReference type="SUPFAM" id="SSF52266">
    <property type="entry name" value="SGNH hydrolase"/>
    <property type="match status" value="1"/>
</dbReference>
<dbReference type="GO" id="GO:0016788">
    <property type="term" value="F:hydrolase activity, acting on ester bonds"/>
    <property type="evidence" value="ECO:0007669"/>
    <property type="project" value="InterPro"/>
</dbReference>
<dbReference type="EMBL" id="KI393908">
    <property type="protein sequence ID" value="ERN06188.1"/>
    <property type="molecule type" value="Genomic_DNA"/>
</dbReference>
<dbReference type="PROSITE" id="PS51257">
    <property type="entry name" value="PROKAR_LIPOPROTEIN"/>
    <property type="match status" value="1"/>
</dbReference>
<protein>
    <submittedName>
        <fullName evidence="6">Uncharacterized protein</fullName>
    </submittedName>
</protein>
<evidence type="ECO:0000256" key="2">
    <source>
        <dbReference type="ARBA" id="ARBA00022729"/>
    </source>
</evidence>
<reference evidence="7" key="1">
    <citation type="journal article" date="2013" name="Science">
        <title>The Amborella genome and the evolution of flowering plants.</title>
        <authorList>
            <consortium name="Amborella Genome Project"/>
        </authorList>
    </citation>
    <scope>NUCLEOTIDE SEQUENCE [LARGE SCALE GENOMIC DNA]</scope>
</reference>
<feature type="chain" id="PRO_5004808216" evidence="5">
    <location>
        <begin position="21"/>
        <end position="387"/>
    </location>
</feature>
<dbReference type="InterPro" id="IPR036514">
    <property type="entry name" value="SGNH_hydro_sf"/>
</dbReference>
<feature type="signal peptide" evidence="5">
    <location>
        <begin position="1"/>
        <end position="20"/>
    </location>
</feature>
<dbReference type="Pfam" id="PF00657">
    <property type="entry name" value="Lipase_GDSL"/>
    <property type="match status" value="1"/>
</dbReference>
<dbReference type="Proteomes" id="UP000017836">
    <property type="component" value="Unassembled WGS sequence"/>
</dbReference>
<evidence type="ECO:0000313" key="6">
    <source>
        <dbReference type="EMBL" id="ERN06188.1"/>
    </source>
</evidence>
<dbReference type="AlphaFoldDB" id="W1PE15"/>
<organism evidence="6 7">
    <name type="scientific">Amborella trichopoda</name>
    <dbReference type="NCBI Taxonomy" id="13333"/>
    <lineage>
        <taxon>Eukaryota</taxon>
        <taxon>Viridiplantae</taxon>
        <taxon>Streptophyta</taxon>
        <taxon>Embryophyta</taxon>
        <taxon>Tracheophyta</taxon>
        <taxon>Spermatophyta</taxon>
        <taxon>Magnoliopsida</taxon>
        <taxon>Amborellales</taxon>
        <taxon>Amborellaceae</taxon>
        <taxon>Amborella</taxon>
    </lineage>
</organism>